<dbReference type="AlphaFoldDB" id="A0A7K4FKC7"/>
<gene>
    <name evidence="1" type="ORF">HLB00_01395</name>
</gene>
<accession>A0A7K4FKC7</accession>
<dbReference type="Proteomes" id="UP000546917">
    <property type="component" value="Unassembled WGS sequence"/>
</dbReference>
<evidence type="ECO:0000313" key="2">
    <source>
        <dbReference type="Proteomes" id="UP000546917"/>
    </source>
</evidence>
<dbReference type="EMBL" id="JABGBP010000038">
    <property type="protein sequence ID" value="NOL59492.1"/>
    <property type="molecule type" value="Genomic_DNA"/>
</dbReference>
<organism evidence="1 2">
    <name type="scientific">Ferroplasma acidiphilum</name>
    <dbReference type="NCBI Taxonomy" id="74969"/>
    <lineage>
        <taxon>Archaea</taxon>
        <taxon>Methanobacteriati</taxon>
        <taxon>Thermoplasmatota</taxon>
        <taxon>Thermoplasmata</taxon>
        <taxon>Thermoplasmatales</taxon>
        <taxon>Ferroplasmaceae</taxon>
        <taxon>Ferroplasma</taxon>
    </lineage>
</organism>
<dbReference type="GeneID" id="84218048"/>
<comment type="caution">
    <text evidence="1">The sequence shown here is derived from an EMBL/GenBank/DDBJ whole genome shotgun (WGS) entry which is preliminary data.</text>
</comment>
<proteinExistence type="predicted"/>
<evidence type="ECO:0000313" key="1">
    <source>
        <dbReference type="EMBL" id="NOL59492.1"/>
    </source>
</evidence>
<name>A0A7K4FKC7_9ARCH</name>
<sequence>MATEMYTEYIASDTAFSKMASHIHHHSKITTVYSLPDSILNYSGYFENGRSEIK</sequence>
<dbReference type="RefSeq" id="WP_155951143.1">
    <property type="nucleotide sequence ID" value="NZ_CP015363.1"/>
</dbReference>
<protein>
    <submittedName>
        <fullName evidence="1">Uncharacterized protein</fullName>
    </submittedName>
</protein>
<reference evidence="1 2" key="1">
    <citation type="submission" date="2020-05" db="EMBL/GenBank/DDBJ databases">
        <authorList>
            <person name="Zhang R."/>
        </authorList>
    </citation>
    <scope>NUCLEOTIDE SEQUENCE [LARGE SCALE GENOMIC DNA]</scope>
    <source>
        <strain evidence="1 2">DSM 28986</strain>
    </source>
</reference>